<gene>
    <name evidence="2" type="ORF">GCM10022215_27520</name>
</gene>
<evidence type="ECO:0000256" key="1">
    <source>
        <dbReference type="SAM" id="Phobius"/>
    </source>
</evidence>
<name>A0ABP7XM89_9ACTN</name>
<dbReference type="Proteomes" id="UP001501495">
    <property type="component" value="Unassembled WGS sequence"/>
</dbReference>
<dbReference type="EMBL" id="BAAAZH010000020">
    <property type="protein sequence ID" value="GAA4122031.1"/>
    <property type="molecule type" value="Genomic_DNA"/>
</dbReference>
<feature type="transmembrane region" description="Helical" evidence="1">
    <location>
        <begin position="21"/>
        <end position="40"/>
    </location>
</feature>
<evidence type="ECO:0000313" key="3">
    <source>
        <dbReference type="Proteomes" id="UP001501495"/>
    </source>
</evidence>
<dbReference type="Pfam" id="PF13196">
    <property type="entry name" value="DUF4012"/>
    <property type="match status" value="1"/>
</dbReference>
<keyword evidence="1" id="KW-0812">Transmembrane</keyword>
<evidence type="ECO:0008006" key="4">
    <source>
        <dbReference type="Google" id="ProtNLM"/>
    </source>
</evidence>
<sequence>MPRRPARGARRYEPERSRRKRRIIGAFGVVALSVLGWLAFNAVSARNHLLDARAALEAAQAASDRDDEPEVDEAARRAGAELKAASNAVSQPQWSLYAHLPWVGDDARAVRTIAQVGATVGGKILDDLLDARGTLADGGLRRDDGSVDLARVAALRRPLGAAAAPLADAAERLGDLPQNGLSSSIRDAVEAAADAAERAANAVRVADRTLNIAVPMLRGSHDYAVVFQNSAELRPTGGLPGAWSVLEVRDGRIAIGRQGSGRDVIADGPVAPIDPGVERTLGARVATDFRDTALVPDFPTAASYQQALLAAVEGVDVDGVLAIDPVAISYLLGATGPITLSSGTSLSEDNAVDYLLHQVYVDIPDPDEQDAVFAGIVKQVFDRLLSADLPTADLIDAVSRAVGERRFLVWSDEDAVQRRISRTSVSGALPADGQGVGIYFSDGTRSKMSYFLDVDATARAVDCGSEGQEYRIALTLRSTAPPDAATTEPSYVLGPDFREKGAQVVNILMLAPRGGTVPVASILGGRFPTDDLSVDGRPGALLTLLLRPGEAAPLQISMSGPAGERGPTPFGMTPTVRFASTEHTIPSACG</sequence>
<organism evidence="2 3">
    <name type="scientific">Nocardioides fonticola</name>
    <dbReference type="NCBI Taxonomy" id="450363"/>
    <lineage>
        <taxon>Bacteria</taxon>
        <taxon>Bacillati</taxon>
        <taxon>Actinomycetota</taxon>
        <taxon>Actinomycetes</taxon>
        <taxon>Propionibacteriales</taxon>
        <taxon>Nocardioidaceae</taxon>
        <taxon>Nocardioides</taxon>
    </lineage>
</organism>
<reference evidence="3" key="1">
    <citation type="journal article" date="2019" name="Int. J. Syst. Evol. Microbiol.">
        <title>The Global Catalogue of Microorganisms (GCM) 10K type strain sequencing project: providing services to taxonomists for standard genome sequencing and annotation.</title>
        <authorList>
            <consortium name="The Broad Institute Genomics Platform"/>
            <consortium name="The Broad Institute Genome Sequencing Center for Infectious Disease"/>
            <person name="Wu L."/>
            <person name="Ma J."/>
        </authorList>
    </citation>
    <scope>NUCLEOTIDE SEQUENCE [LARGE SCALE GENOMIC DNA]</scope>
    <source>
        <strain evidence="3">JCM 16703</strain>
    </source>
</reference>
<proteinExistence type="predicted"/>
<protein>
    <recommendedName>
        <fullName evidence="4">DUF4012 domain-containing protein</fullName>
    </recommendedName>
</protein>
<comment type="caution">
    <text evidence="2">The sequence shown here is derived from an EMBL/GenBank/DDBJ whole genome shotgun (WGS) entry which is preliminary data.</text>
</comment>
<keyword evidence="1" id="KW-1133">Transmembrane helix</keyword>
<keyword evidence="1" id="KW-0472">Membrane</keyword>
<keyword evidence="3" id="KW-1185">Reference proteome</keyword>
<accession>A0ABP7XM89</accession>
<evidence type="ECO:0000313" key="2">
    <source>
        <dbReference type="EMBL" id="GAA4122031.1"/>
    </source>
</evidence>
<dbReference type="InterPro" id="IPR025101">
    <property type="entry name" value="DUF4012"/>
</dbReference>